<comment type="caution">
    <text evidence="1">The sequence shown here is derived from an EMBL/GenBank/DDBJ whole genome shotgun (WGS) entry which is preliminary data.</text>
</comment>
<sequence>MTEFKKTALKLVEKAGLGTEALRIYDTLFDYTGVVDPSVRSFEDHAEKKGTVVFPLIPGYRTMCLRYCILADAFRRRGYNPVLIVDDVTEAPVERSVDDDVAISIQTSYFEQAIPKKFGLETTKLSELLSSELVNLSDESPIIDRYDIRRFALGSTRRRLKRYTIDLDDTNVVNEYNRFLSLGVLLAKAFEHLIENHTVELVVVHEDYYIQGGVPMAVAREHDIKAYSQGFGFREGTLIFGGQSERSTLPHFTSSEVVNQALQNPLTPDEKAAIDDVVFGRESGDGMPVAYSANTGRTVTADDRHSVGMFTNLLWDASLEPENALYADVFDWIADTIDEFEGRTDAELIIKTHPAEAKYGTEESVTERVTNELGPLPKNVHLLPPDTDVDTYALMSGLDAVVVYNSTVGLESAYRDLPVIVAGETHYRGFGFTIDPKTKSEYLEMVAEEENIEKPPESAALAQRYANLLFRKRHTDFPFFTRDVTKKQRFKKVTSDDTSPGSEPLESLLSSLLAGEEVVHD</sequence>
<organism evidence="1 2">
    <name type="scientific">Haloferax namakaokahaiae</name>
    <dbReference type="NCBI Taxonomy" id="1748331"/>
    <lineage>
        <taxon>Archaea</taxon>
        <taxon>Methanobacteriati</taxon>
        <taxon>Methanobacteriota</taxon>
        <taxon>Stenosarchaea group</taxon>
        <taxon>Halobacteria</taxon>
        <taxon>Halobacteriales</taxon>
        <taxon>Haloferacaceae</taxon>
        <taxon>Haloferax</taxon>
    </lineage>
</organism>
<dbReference type="Pfam" id="PF05159">
    <property type="entry name" value="Capsule_synth"/>
    <property type="match status" value="1"/>
</dbReference>
<dbReference type="RefSeq" id="WP_390222914.1">
    <property type="nucleotide sequence ID" value="NZ_JBHTAA010000005.1"/>
</dbReference>
<dbReference type="InterPro" id="IPR007833">
    <property type="entry name" value="Capsule_polysaccharide_synth"/>
</dbReference>
<dbReference type="AlphaFoldDB" id="A0ABD5ZF63"/>
<dbReference type="Proteomes" id="UP001596481">
    <property type="component" value="Unassembled WGS sequence"/>
</dbReference>
<gene>
    <name evidence="1" type="ORF">ACFQJC_08620</name>
</gene>
<evidence type="ECO:0000313" key="2">
    <source>
        <dbReference type="Proteomes" id="UP001596481"/>
    </source>
</evidence>
<protein>
    <recommendedName>
        <fullName evidence="3">Capsule polysaccharide biosynthesis protein</fullName>
    </recommendedName>
</protein>
<accession>A0ABD5ZF63</accession>
<dbReference type="SUPFAM" id="SSF53756">
    <property type="entry name" value="UDP-Glycosyltransferase/glycogen phosphorylase"/>
    <property type="match status" value="1"/>
</dbReference>
<keyword evidence="2" id="KW-1185">Reference proteome</keyword>
<evidence type="ECO:0008006" key="3">
    <source>
        <dbReference type="Google" id="ProtNLM"/>
    </source>
</evidence>
<reference evidence="1 2" key="1">
    <citation type="journal article" date="2019" name="Int. J. Syst. Evol. Microbiol.">
        <title>The Global Catalogue of Microorganisms (GCM) 10K type strain sequencing project: providing services to taxonomists for standard genome sequencing and annotation.</title>
        <authorList>
            <consortium name="The Broad Institute Genomics Platform"/>
            <consortium name="The Broad Institute Genome Sequencing Center for Infectious Disease"/>
            <person name="Wu L."/>
            <person name="Ma J."/>
        </authorList>
    </citation>
    <scope>NUCLEOTIDE SEQUENCE [LARGE SCALE GENOMIC DNA]</scope>
    <source>
        <strain evidence="1 2">DSM 29988</strain>
    </source>
</reference>
<dbReference type="EMBL" id="JBHTAA010000005">
    <property type="protein sequence ID" value="MFC7203575.1"/>
    <property type="molecule type" value="Genomic_DNA"/>
</dbReference>
<evidence type="ECO:0000313" key="1">
    <source>
        <dbReference type="EMBL" id="MFC7203575.1"/>
    </source>
</evidence>
<dbReference type="InterPro" id="IPR043148">
    <property type="entry name" value="TagF_C"/>
</dbReference>
<proteinExistence type="predicted"/>
<name>A0ABD5ZF63_9EURY</name>
<dbReference type="Gene3D" id="3.40.50.12580">
    <property type="match status" value="1"/>
</dbReference>